<evidence type="ECO:0000259" key="3">
    <source>
        <dbReference type="PROSITE" id="PS50162"/>
    </source>
</evidence>
<evidence type="ECO:0000256" key="1">
    <source>
        <dbReference type="ARBA" id="ARBA00004123"/>
    </source>
</evidence>
<dbReference type="GO" id="GO:0005815">
    <property type="term" value="C:microtubule organizing center"/>
    <property type="evidence" value="ECO:0007669"/>
    <property type="project" value="TreeGrafter"/>
</dbReference>
<dbReference type="PANTHER" id="PTHR46457:SF1">
    <property type="entry name" value="DNA REPAIR PROTEIN RAD51 HOMOLOG 4"/>
    <property type="match status" value="1"/>
</dbReference>
<dbReference type="InterPro" id="IPR013632">
    <property type="entry name" value="Rad51_C"/>
</dbReference>
<comment type="subcellular location">
    <subcellularLocation>
        <location evidence="1">Nucleus</location>
    </subcellularLocation>
</comment>
<dbReference type="GO" id="GO:0005657">
    <property type="term" value="C:replication fork"/>
    <property type="evidence" value="ECO:0007669"/>
    <property type="project" value="TreeGrafter"/>
</dbReference>
<dbReference type="GO" id="GO:0005524">
    <property type="term" value="F:ATP binding"/>
    <property type="evidence" value="ECO:0007669"/>
    <property type="project" value="InterPro"/>
</dbReference>
<name>A0AAW1Q4N9_9CHLO</name>
<dbReference type="SUPFAM" id="SSF52540">
    <property type="entry name" value="P-loop containing nucleoside triphosphate hydrolases"/>
    <property type="match status" value="1"/>
</dbReference>
<gene>
    <name evidence="4" type="ORF">WJX73_009728</name>
</gene>
<accession>A0AAW1Q4N9</accession>
<dbReference type="Proteomes" id="UP001465755">
    <property type="component" value="Unassembled WGS sequence"/>
</dbReference>
<dbReference type="EMBL" id="JALJOQ010000001">
    <property type="protein sequence ID" value="KAK9815174.1"/>
    <property type="molecule type" value="Genomic_DNA"/>
</dbReference>
<keyword evidence="2" id="KW-0539">Nucleus</keyword>
<feature type="domain" description="RecA family profile 1" evidence="3">
    <location>
        <begin position="72"/>
        <end position="208"/>
    </location>
</feature>
<protein>
    <recommendedName>
        <fullName evidence="3">RecA family profile 1 domain-containing protein</fullName>
    </recommendedName>
</protein>
<dbReference type="PANTHER" id="PTHR46457">
    <property type="entry name" value="DNA REPAIR PROTEIN RAD51 HOMOLOG 4"/>
    <property type="match status" value="1"/>
</dbReference>
<dbReference type="AlphaFoldDB" id="A0AAW1Q4N9"/>
<comment type="caution">
    <text evidence="4">The sequence shown here is derived from an EMBL/GenBank/DDBJ whole genome shotgun (WGS) entry which is preliminary data.</text>
</comment>
<dbReference type="GO" id="GO:0033063">
    <property type="term" value="C:Rad51B-Rad51C-Rad51D-XRCC2 complex"/>
    <property type="evidence" value="ECO:0007669"/>
    <property type="project" value="TreeGrafter"/>
</dbReference>
<dbReference type="InterPro" id="IPR027417">
    <property type="entry name" value="P-loop_NTPase"/>
</dbReference>
<keyword evidence="5" id="KW-1185">Reference proteome</keyword>
<dbReference type="Gene3D" id="3.40.50.300">
    <property type="entry name" value="P-loop containing nucleotide triphosphate hydrolases"/>
    <property type="match status" value="2"/>
</dbReference>
<dbReference type="InterPro" id="IPR020588">
    <property type="entry name" value="RecA_ATP-bd"/>
</dbReference>
<evidence type="ECO:0000313" key="4">
    <source>
        <dbReference type="EMBL" id="KAK9815174.1"/>
    </source>
</evidence>
<dbReference type="InterPro" id="IPR051988">
    <property type="entry name" value="HRR_RAD51_Paralog"/>
</dbReference>
<dbReference type="GO" id="GO:0000724">
    <property type="term" value="P:double-strand break repair via homologous recombination"/>
    <property type="evidence" value="ECO:0007669"/>
    <property type="project" value="TreeGrafter"/>
</dbReference>
<dbReference type="PROSITE" id="PS50162">
    <property type="entry name" value="RECA_2"/>
    <property type="match status" value="1"/>
</dbReference>
<organism evidence="4 5">
    <name type="scientific">Symbiochloris irregularis</name>
    <dbReference type="NCBI Taxonomy" id="706552"/>
    <lineage>
        <taxon>Eukaryota</taxon>
        <taxon>Viridiplantae</taxon>
        <taxon>Chlorophyta</taxon>
        <taxon>core chlorophytes</taxon>
        <taxon>Trebouxiophyceae</taxon>
        <taxon>Trebouxiales</taxon>
        <taxon>Trebouxiaceae</taxon>
        <taxon>Symbiochloris</taxon>
    </lineage>
</organism>
<dbReference type="GO" id="GO:0007131">
    <property type="term" value="P:reciprocal meiotic recombination"/>
    <property type="evidence" value="ECO:0007669"/>
    <property type="project" value="TreeGrafter"/>
</dbReference>
<dbReference type="GO" id="GO:0140664">
    <property type="term" value="F:ATP-dependent DNA damage sensor activity"/>
    <property type="evidence" value="ECO:0007669"/>
    <property type="project" value="InterPro"/>
</dbReference>
<dbReference type="GO" id="GO:0000400">
    <property type="term" value="F:four-way junction DNA binding"/>
    <property type="evidence" value="ECO:0007669"/>
    <property type="project" value="TreeGrafter"/>
</dbReference>
<dbReference type="Pfam" id="PF08423">
    <property type="entry name" value="Rad51"/>
    <property type="match status" value="1"/>
</dbReference>
<dbReference type="GO" id="GO:0042148">
    <property type="term" value="P:DNA strand invasion"/>
    <property type="evidence" value="ECO:0007669"/>
    <property type="project" value="TreeGrafter"/>
</dbReference>
<evidence type="ECO:0000256" key="2">
    <source>
        <dbReference type="ARBA" id="ARBA00023242"/>
    </source>
</evidence>
<dbReference type="GO" id="GO:0000723">
    <property type="term" value="P:telomere maintenance"/>
    <property type="evidence" value="ECO:0007669"/>
    <property type="project" value="TreeGrafter"/>
</dbReference>
<reference evidence="4 5" key="1">
    <citation type="journal article" date="2024" name="Nat. Commun.">
        <title>Phylogenomics reveals the evolutionary origins of lichenization in chlorophyte algae.</title>
        <authorList>
            <person name="Puginier C."/>
            <person name="Libourel C."/>
            <person name="Otte J."/>
            <person name="Skaloud P."/>
            <person name="Haon M."/>
            <person name="Grisel S."/>
            <person name="Petersen M."/>
            <person name="Berrin J.G."/>
            <person name="Delaux P.M."/>
            <person name="Dal Grande F."/>
            <person name="Keller J."/>
        </authorList>
    </citation>
    <scope>NUCLEOTIDE SEQUENCE [LARGE SCALE GENOMIC DNA]</scope>
    <source>
        <strain evidence="4 5">SAG 2036</strain>
    </source>
</reference>
<dbReference type="GO" id="GO:0003697">
    <property type="term" value="F:single-stranded DNA binding"/>
    <property type="evidence" value="ECO:0007669"/>
    <property type="project" value="TreeGrafter"/>
</dbReference>
<evidence type="ECO:0000313" key="5">
    <source>
        <dbReference type="Proteomes" id="UP001465755"/>
    </source>
</evidence>
<sequence>MPRIENLNLALDPAGLAGLLSQYETVEAFLLRKTSARGSSTQAVEQLVAHIATHMAPKPRDGGVLHQELQDHARLLPTGCSSLDSLLHGGYREGHVTELWGPPASGKTQLCMLAAAVTATRGEGVVYMDTTASCSAALDSLSVSLQAQQGKQHRPRLLILDSASAVVAPILGGEGPANQGHALMCILGQQLRALARAYTLAVLVTNHSAGGGGGAQEPRPALG</sequence>
<proteinExistence type="predicted"/>